<evidence type="ECO:0000313" key="3">
    <source>
        <dbReference type="Proteomes" id="UP000000663"/>
    </source>
</evidence>
<dbReference type="STRING" id="351160.RCIX2014"/>
<keyword evidence="3" id="KW-1185">Reference proteome</keyword>
<dbReference type="RefSeq" id="WP_012035407.1">
    <property type="nucleotide sequence ID" value="NC_009464.1"/>
</dbReference>
<dbReference type="AlphaFoldDB" id="Q0W376"/>
<organism evidence="2 3">
    <name type="scientific">Methanocella arvoryzae (strain DSM 22066 / NBRC 105507 / MRE50)</name>
    <dbReference type="NCBI Taxonomy" id="351160"/>
    <lineage>
        <taxon>Archaea</taxon>
        <taxon>Methanobacteriati</taxon>
        <taxon>Methanobacteriota</taxon>
        <taxon>Stenosarchaea group</taxon>
        <taxon>Methanomicrobia</taxon>
        <taxon>Methanocellales</taxon>
        <taxon>Methanocellaceae</taxon>
        <taxon>Methanocella</taxon>
    </lineage>
</organism>
<dbReference type="SMART" id="SM00849">
    <property type="entry name" value="Lactamase_B"/>
    <property type="match status" value="1"/>
</dbReference>
<dbReference type="Proteomes" id="UP000000663">
    <property type="component" value="Chromosome"/>
</dbReference>
<dbReference type="SUPFAM" id="SSF56281">
    <property type="entry name" value="Metallo-hydrolase/oxidoreductase"/>
    <property type="match status" value="1"/>
</dbReference>
<dbReference type="GeneID" id="5145239"/>
<dbReference type="eggNOG" id="arCOG00498">
    <property type="taxonomic scope" value="Archaea"/>
</dbReference>
<name>Q0W376_METAR</name>
<dbReference type="EMBL" id="AM114193">
    <property type="protein sequence ID" value="CAJ37167.1"/>
    <property type="molecule type" value="Genomic_DNA"/>
</dbReference>
<protein>
    <recommendedName>
        <fullName evidence="1">Metallo-beta-lactamase domain-containing protein</fullName>
    </recommendedName>
</protein>
<proteinExistence type="predicted"/>
<accession>Q0W376</accession>
<sequence>MKPVHVAGETFYIPGITNVCLYKDYILDPSNNENVDWDSPLPVKTALISHCHTDHFWNGAKLHARGVKIYAPREERSMIENTAVNTNGNFCWAVPPESMLPWYFRKICCPVDDTLDRLVSPIKVVPLPGHSQWQCGFLTPDGVFYVADSMVTKKVWDTKHIVYYTSVPDARKSLETIIRSKAEFVLPSHGVLLNRDQAVELAEVNLKGIDMLEEAVIAILGREERTVEEMVSLVGRKLGIRDDFSMHIVCETTVRSMLYMLNRRKEADYELRGHKVYWKARP</sequence>
<dbReference type="KEGG" id="rci:RCIX2014"/>
<dbReference type="InterPro" id="IPR036866">
    <property type="entry name" value="RibonucZ/Hydroxyglut_hydro"/>
</dbReference>
<gene>
    <name evidence="2" type="ORF">RCIX2014</name>
</gene>
<feature type="domain" description="Metallo-beta-lactamase" evidence="1">
    <location>
        <begin position="16"/>
        <end position="189"/>
    </location>
</feature>
<reference evidence="2 3" key="1">
    <citation type="journal article" date="2006" name="Science">
        <title>Genome of rice cluster I archaea -- the key methane producers in the rice rhizosphere.</title>
        <authorList>
            <person name="Erkel C."/>
            <person name="Kube M."/>
            <person name="Reinhardt R."/>
            <person name="Liesack W."/>
        </authorList>
    </citation>
    <scope>NUCLEOTIDE SEQUENCE [LARGE SCALE GENOMIC DNA]</scope>
    <source>
        <strain evidence="3">DSM 22066 / NBRC 105507 / MRE50</strain>
    </source>
</reference>
<dbReference type="Gene3D" id="3.60.15.10">
    <property type="entry name" value="Ribonuclease Z/Hydroxyacylglutathione hydrolase-like"/>
    <property type="match status" value="1"/>
</dbReference>
<evidence type="ECO:0000259" key="1">
    <source>
        <dbReference type="SMART" id="SM00849"/>
    </source>
</evidence>
<evidence type="ECO:0000313" key="2">
    <source>
        <dbReference type="EMBL" id="CAJ37167.1"/>
    </source>
</evidence>
<dbReference type="OrthoDB" id="197151at2157"/>
<dbReference type="InterPro" id="IPR001279">
    <property type="entry name" value="Metallo-B-lactamas"/>
</dbReference>